<evidence type="ECO:0000313" key="5">
    <source>
        <dbReference type="Proteomes" id="UP001164286"/>
    </source>
</evidence>
<sequence>MSNFLRTGRKIIAIGRNYADHAKELGNAIPKEPFFFLKPTSSFISPGEGPVEIPKGVVMHHEVELGVVIGKNGRDIPISEADSYIAGYTLAVDLTARNVQDAVKKKGLPWSAAKGFDTFCPIGPFIPKAKITDIAQVGLQFSINGAVKQSGTAKDMIFDVPHLISFVSGIMKLEEGDLILTGTPAGVGAVVAGDKFEAKMTYPGIDGEVLDQYEFEAVDRKGLYEFKG</sequence>
<dbReference type="Gene3D" id="3.90.850.10">
    <property type="entry name" value="Fumarylacetoacetase-like, C-terminal domain"/>
    <property type="match status" value="1"/>
</dbReference>
<accession>A0AA38LV89</accession>
<gene>
    <name evidence="4" type="ORF">MKK02DRAFT_44973</name>
</gene>
<dbReference type="InterPro" id="IPR011234">
    <property type="entry name" value="Fumarylacetoacetase-like_C"/>
</dbReference>
<feature type="domain" description="Fumarylacetoacetase-like C-terminal" evidence="3">
    <location>
        <begin position="10"/>
        <end position="201"/>
    </location>
</feature>
<dbReference type="GO" id="GO:0005739">
    <property type="term" value="C:mitochondrion"/>
    <property type="evidence" value="ECO:0007669"/>
    <property type="project" value="TreeGrafter"/>
</dbReference>
<dbReference type="AlphaFoldDB" id="A0AA38LV89"/>
<evidence type="ECO:0000256" key="2">
    <source>
        <dbReference type="ARBA" id="ARBA00022723"/>
    </source>
</evidence>
<comment type="caution">
    <text evidence="4">The sequence shown here is derived from an EMBL/GenBank/DDBJ whole genome shotgun (WGS) entry which is preliminary data.</text>
</comment>
<name>A0AA38LV89_9TREE</name>
<dbReference type="Pfam" id="PF01557">
    <property type="entry name" value="FAA_hydrolase"/>
    <property type="match status" value="1"/>
</dbReference>
<dbReference type="EMBL" id="JAKWFO010000005">
    <property type="protein sequence ID" value="KAI9636268.1"/>
    <property type="molecule type" value="Genomic_DNA"/>
</dbReference>
<dbReference type="FunFam" id="3.90.850.10:FF:000003">
    <property type="entry name" value="Fumarylacetoacetate hydrolase domain-containing 1"/>
    <property type="match status" value="1"/>
</dbReference>
<dbReference type="GO" id="GO:0018773">
    <property type="term" value="F:acetylpyruvate hydrolase activity"/>
    <property type="evidence" value="ECO:0007669"/>
    <property type="project" value="TreeGrafter"/>
</dbReference>
<evidence type="ECO:0000259" key="3">
    <source>
        <dbReference type="Pfam" id="PF01557"/>
    </source>
</evidence>
<reference evidence="4" key="1">
    <citation type="journal article" date="2022" name="G3 (Bethesda)">
        <title>High quality genome of the basidiomycete yeast Dioszegia hungarica PDD-24b-2 isolated from cloud water.</title>
        <authorList>
            <person name="Jarrige D."/>
            <person name="Haridas S."/>
            <person name="Bleykasten-Grosshans C."/>
            <person name="Joly M."/>
            <person name="Nadalig T."/>
            <person name="Sancelme M."/>
            <person name="Vuilleumier S."/>
            <person name="Grigoriev I.V."/>
            <person name="Amato P."/>
            <person name="Bringel F."/>
        </authorList>
    </citation>
    <scope>NUCLEOTIDE SEQUENCE</scope>
    <source>
        <strain evidence="4">PDD-24b-2</strain>
    </source>
</reference>
<dbReference type="GO" id="GO:0046872">
    <property type="term" value="F:metal ion binding"/>
    <property type="evidence" value="ECO:0007669"/>
    <property type="project" value="UniProtKB-KW"/>
</dbReference>
<keyword evidence="2" id="KW-0479">Metal-binding</keyword>
<evidence type="ECO:0000313" key="4">
    <source>
        <dbReference type="EMBL" id="KAI9636268.1"/>
    </source>
</evidence>
<protein>
    <submittedName>
        <fullName evidence="4">Mitochondrion protein</fullName>
    </submittedName>
</protein>
<dbReference type="Proteomes" id="UP001164286">
    <property type="component" value="Unassembled WGS sequence"/>
</dbReference>
<keyword evidence="5" id="KW-1185">Reference proteome</keyword>
<dbReference type="PANTHER" id="PTHR11820:SF7">
    <property type="entry name" value="ACYLPYRUVASE FAHD1, MITOCHONDRIAL"/>
    <property type="match status" value="1"/>
</dbReference>
<dbReference type="SUPFAM" id="SSF56529">
    <property type="entry name" value="FAH"/>
    <property type="match status" value="1"/>
</dbReference>
<proteinExistence type="inferred from homology"/>
<dbReference type="GO" id="GO:0019752">
    <property type="term" value="P:carboxylic acid metabolic process"/>
    <property type="evidence" value="ECO:0007669"/>
    <property type="project" value="UniProtKB-ARBA"/>
</dbReference>
<evidence type="ECO:0000256" key="1">
    <source>
        <dbReference type="ARBA" id="ARBA00010211"/>
    </source>
</evidence>
<dbReference type="PANTHER" id="PTHR11820">
    <property type="entry name" value="ACYLPYRUVASE"/>
    <property type="match status" value="1"/>
</dbReference>
<organism evidence="4 5">
    <name type="scientific">Dioszegia hungarica</name>
    <dbReference type="NCBI Taxonomy" id="4972"/>
    <lineage>
        <taxon>Eukaryota</taxon>
        <taxon>Fungi</taxon>
        <taxon>Dikarya</taxon>
        <taxon>Basidiomycota</taxon>
        <taxon>Agaricomycotina</taxon>
        <taxon>Tremellomycetes</taxon>
        <taxon>Tremellales</taxon>
        <taxon>Bulleribasidiaceae</taxon>
        <taxon>Dioszegia</taxon>
    </lineage>
</organism>
<dbReference type="InterPro" id="IPR036663">
    <property type="entry name" value="Fumarylacetoacetase_C_sf"/>
</dbReference>
<dbReference type="GeneID" id="77732378"/>
<comment type="similarity">
    <text evidence="1">Belongs to the FAH family.</text>
</comment>
<dbReference type="RefSeq" id="XP_052946045.1">
    <property type="nucleotide sequence ID" value="XM_053093173.1"/>
</dbReference>